<organism evidence="1 2">
    <name type="scientific">Sphingomonas glaciei</name>
    <dbReference type="NCBI Taxonomy" id="2938948"/>
    <lineage>
        <taxon>Bacteria</taxon>
        <taxon>Pseudomonadati</taxon>
        <taxon>Pseudomonadota</taxon>
        <taxon>Alphaproteobacteria</taxon>
        <taxon>Sphingomonadales</taxon>
        <taxon>Sphingomonadaceae</taxon>
        <taxon>Sphingomonas</taxon>
    </lineage>
</organism>
<name>A0ABY5MRP0_9SPHN</name>
<sequence length="241" mass="25884">MAQSPFDGTWKMDASKAKWTDKPAEAVLAGGMYECVTCTPAYKIKADGTYHSRPGGGVDETSVQIINDRSVKFASRKAGTLVGESLVTISADGNTRTVEAADYAPNGIVTRYSTTQRRVGAAPAGAHQASGKWLMDRINSASDEQMLMTFKVDGDKLNMSTPDGYSYAAQFGGAAVPVGGDRFGGKVQLRKLSANSFEEINLRDGKVRSVSTITRTPEGRLHMKSENKLNGAVEEFEFAPQ</sequence>
<dbReference type="EMBL" id="CP097253">
    <property type="protein sequence ID" value="UUR07150.1"/>
    <property type="molecule type" value="Genomic_DNA"/>
</dbReference>
<gene>
    <name evidence="1" type="ORF">M1K48_09330</name>
</gene>
<evidence type="ECO:0000313" key="2">
    <source>
        <dbReference type="Proteomes" id="UP000831921"/>
    </source>
</evidence>
<dbReference type="Proteomes" id="UP000831921">
    <property type="component" value="Chromosome"/>
</dbReference>
<keyword evidence="2" id="KW-1185">Reference proteome</keyword>
<reference evidence="1 2" key="1">
    <citation type="submission" date="2022-05" db="EMBL/GenBank/DDBJ databases">
        <title>S8-45 Sphingomonas ultraviolaceadurans.</title>
        <authorList>
            <person name="Liu Y."/>
        </authorList>
    </citation>
    <scope>NUCLEOTIDE SEQUENCE [LARGE SCALE GENOMIC DNA]</scope>
    <source>
        <strain evidence="1 2">S8-45</strain>
    </source>
</reference>
<dbReference type="RefSeq" id="WP_249454710.1">
    <property type="nucleotide sequence ID" value="NZ_CP097253.1"/>
</dbReference>
<protein>
    <submittedName>
        <fullName evidence="1">Uncharacterized protein</fullName>
    </submittedName>
</protein>
<evidence type="ECO:0000313" key="1">
    <source>
        <dbReference type="EMBL" id="UUR07150.1"/>
    </source>
</evidence>
<proteinExistence type="predicted"/>
<accession>A0ABY5MRP0</accession>